<evidence type="ECO:0008006" key="3">
    <source>
        <dbReference type="Google" id="ProtNLM"/>
    </source>
</evidence>
<organism evidence="1 2">
    <name type="scientific">Metabacillus malikii</name>
    <dbReference type="NCBI Taxonomy" id="1504265"/>
    <lineage>
        <taxon>Bacteria</taxon>
        <taxon>Bacillati</taxon>
        <taxon>Bacillota</taxon>
        <taxon>Bacilli</taxon>
        <taxon>Bacillales</taxon>
        <taxon>Bacillaceae</taxon>
        <taxon>Metabacillus</taxon>
    </lineage>
</organism>
<evidence type="ECO:0000313" key="1">
    <source>
        <dbReference type="EMBL" id="MDQ0230321.1"/>
    </source>
</evidence>
<accession>A0ABT9ZDH1</accession>
<dbReference type="SUPFAM" id="SSF55729">
    <property type="entry name" value="Acyl-CoA N-acyltransferases (Nat)"/>
    <property type="match status" value="1"/>
</dbReference>
<dbReference type="RefSeq" id="WP_307339430.1">
    <property type="nucleotide sequence ID" value="NZ_JAUSUD010000005.1"/>
</dbReference>
<gene>
    <name evidence="1" type="ORF">J2S19_001575</name>
</gene>
<name>A0ABT9ZDH1_9BACI</name>
<comment type="caution">
    <text evidence="1">The sequence shown here is derived from an EMBL/GenBank/DDBJ whole genome shotgun (WGS) entry which is preliminary data.</text>
</comment>
<reference evidence="1 2" key="1">
    <citation type="submission" date="2023-07" db="EMBL/GenBank/DDBJ databases">
        <title>Genomic Encyclopedia of Type Strains, Phase IV (KMG-IV): sequencing the most valuable type-strain genomes for metagenomic binning, comparative biology and taxonomic classification.</title>
        <authorList>
            <person name="Goeker M."/>
        </authorList>
    </citation>
    <scope>NUCLEOTIDE SEQUENCE [LARGE SCALE GENOMIC DNA]</scope>
    <source>
        <strain evidence="1 2">DSM 29005</strain>
    </source>
</reference>
<keyword evidence="2" id="KW-1185">Reference proteome</keyword>
<sequence>MTLKIIECKSDANYEKYATFFLKYRKDIYPLEDVQTIVTLMCDIYLRSHIFLLFDKQMNTVGSVTYSFEHDQNEMIIEQALLHPDYRGTMTFIRCMREIIDKAIKSMPTIQTITFHAEVNNPYINRMYSKFAKKGPTIDVFGVKRNLYTLDKNQFKQLQAKYAI</sequence>
<protein>
    <recommendedName>
        <fullName evidence="3">N-acetyltransferase domain-containing protein</fullName>
    </recommendedName>
</protein>
<dbReference type="Gene3D" id="3.40.630.30">
    <property type="match status" value="1"/>
</dbReference>
<dbReference type="EMBL" id="JAUSUD010000005">
    <property type="protein sequence ID" value="MDQ0230321.1"/>
    <property type="molecule type" value="Genomic_DNA"/>
</dbReference>
<evidence type="ECO:0000313" key="2">
    <source>
        <dbReference type="Proteomes" id="UP001234495"/>
    </source>
</evidence>
<proteinExistence type="predicted"/>
<dbReference type="InterPro" id="IPR016181">
    <property type="entry name" value="Acyl_CoA_acyltransferase"/>
</dbReference>
<dbReference type="Proteomes" id="UP001234495">
    <property type="component" value="Unassembled WGS sequence"/>
</dbReference>